<evidence type="ECO:0000313" key="2">
    <source>
        <dbReference type="EMBL" id="GMJ07602.1"/>
    </source>
</evidence>
<evidence type="ECO:0000256" key="1">
    <source>
        <dbReference type="SAM" id="SignalP"/>
    </source>
</evidence>
<keyword evidence="3" id="KW-1185">Reference proteome</keyword>
<name>A0A9W7MP34_HIBTR</name>
<keyword evidence="1" id="KW-0732">Signal</keyword>
<feature type="chain" id="PRO_5040981031" evidence="1">
    <location>
        <begin position="25"/>
        <end position="85"/>
    </location>
</feature>
<dbReference type="Proteomes" id="UP001165190">
    <property type="component" value="Unassembled WGS sequence"/>
</dbReference>
<gene>
    <name evidence="2" type="ORF">HRI_004429400</name>
</gene>
<protein>
    <submittedName>
        <fullName evidence="2">Uncharacterized protein</fullName>
    </submittedName>
</protein>
<evidence type="ECO:0000313" key="3">
    <source>
        <dbReference type="Proteomes" id="UP001165190"/>
    </source>
</evidence>
<accession>A0A9W7MP34</accession>
<dbReference type="AlphaFoldDB" id="A0A9W7MP34"/>
<proteinExistence type="predicted"/>
<reference evidence="2" key="1">
    <citation type="submission" date="2023-05" db="EMBL/GenBank/DDBJ databases">
        <title>Genome and transcriptome analyses reveal genes involved in the formation of fine ridges on petal epidermal cells in Hibiscus trionum.</title>
        <authorList>
            <person name="Koshimizu S."/>
            <person name="Masuda S."/>
            <person name="Ishii T."/>
            <person name="Shirasu K."/>
            <person name="Hoshino A."/>
            <person name="Arita M."/>
        </authorList>
    </citation>
    <scope>NUCLEOTIDE SEQUENCE</scope>
    <source>
        <strain evidence="2">Hamamatsu line</strain>
    </source>
</reference>
<comment type="caution">
    <text evidence="2">The sequence shown here is derived from an EMBL/GenBank/DDBJ whole genome shotgun (WGS) entry which is preliminary data.</text>
</comment>
<sequence>MAATPCHQLLGVILMFFLLHPFAAKSRPVKFESFENVQKGDVGDGINQVKQFLSAYGYYPGVGMGTEPGPDGFRPDPARSGRVFL</sequence>
<dbReference type="EMBL" id="BSYR01000048">
    <property type="protein sequence ID" value="GMJ07602.1"/>
    <property type="molecule type" value="Genomic_DNA"/>
</dbReference>
<feature type="signal peptide" evidence="1">
    <location>
        <begin position="1"/>
        <end position="24"/>
    </location>
</feature>
<organism evidence="2 3">
    <name type="scientific">Hibiscus trionum</name>
    <name type="common">Flower of an hour</name>
    <dbReference type="NCBI Taxonomy" id="183268"/>
    <lineage>
        <taxon>Eukaryota</taxon>
        <taxon>Viridiplantae</taxon>
        <taxon>Streptophyta</taxon>
        <taxon>Embryophyta</taxon>
        <taxon>Tracheophyta</taxon>
        <taxon>Spermatophyta</taxon>
        <taxon>Magnoliopsida</taxon>
        <taxon>eudicotyledons</taxon>
        <taxon>Gunneridae</taxon>
        <taxon>Pentapetalae</taxon>
        <taxon>rosids</taxon>
        <taxon>malvids</taxon>
        <taxon>Malvales</taxon>
        <taxon>Malvaceae</taxon>
        <taxon>Malvoideae</taxon>
        <taxon>Hibiscus</taxon>
    </lineage>
</organism>